<reference evidence="3 4" key="1">
    <citation type="submission" date="2017-02" db="EMBL/GenBank/DDBJ databases">
        <authorList>
            <person name="Peterson S.W."/>
        </authorList>
    </citation>
    <scope>NUCLEOTIDE SEQUENCE [LARGE SCALE GENOMIC DNA]</scope>
    <source>
        <strain evidence="4">type strain: NCCB 100098</strain>
        <strain evidence="3">Type strain: NCCB 100098</strain>
    </source>
</reference>
<reference evidence="2 5" key="2">
    <citation type="submission" date="2024-01" db="EMBL/GenBank/DDBJ databases">
        <title>Active colonisers of the gastrointestinal tract of Atlantic salmon farmed in a warm water region.</title>
        <authorList>
            <person name="Bowman J.P."/>
        </authorList>
    </citation>
    <scope>NUCLEOTIDE SEQUENCE [LARGE SCALE GENOMIC DNA]</scope>
    <source>
        <strain evidence="2 5">S4MW1</strain>
    </source>
</reference>
<feature type="domain" description="4Fe-4S ferredoxin-type" evidence="1">
    <location>
        <begin position="58"/>
        <end position="86"/>
    </location>
</feature>
<dbReference type="Proteomes" id="UP000189966">
    <property type="component" value="Unassembled WGS sequence"/>
</dbReference>
<gene>
    <name evidence="3" type="ORF">CZ809_00746</name>
    <name evidence="2" type="ORF">VXS00_12865</name>
</gene>
<accession>A0A1T5HWS3</accession>
<dbReference type="RefSeq" id="WP_080156077.1">
    <property type="nucleotide sequence ID" value="NZ_FUZI01000001.1"/>
</dbReference>
<dbReference type="Proteomes" id="UP001339429">
    <property type="component" value="Unassembled WGS sequence"/>
</dbReference>
<dbReference type="EMBL" id="FUZI01000001">
    <property type="protein sequence ID" value="SKC31268.1"/>
    <property type="molecule type" value="Genomic_DNA"/>
</dbReference>
<dbReference type="Gene3D" id="3.30.70.20">
    <property type="match status" value="1"/>
</dbReference>
<organism evidence="3 4">
    <name type="scientific">Photobacterium piscicola</name>
    <dbReference type="NCBI Taxonomy" id="1378299"/>
    <lineage>
        <taxon>Bacteria</taxon>
        <taxon>Pseudomonadati</taxon>
        <taxon>Pseudomonadota</taxon>
        <taxon>Gammaproteobacteria</taxon>
        <taxon>Vibrionales</taxon>
        <taxon>Vibrionaceae</taxon>
        <taxon>Photobacterium</taxon>
    </lineage>
</organism>
<evidence type="ECO:0000313" key="5">
    <source>
        <dbReference type="Proteomes" id="UP001339429"/>
    </source>
</evidence>
<dbReference type="SUPFAM" id="SSF54862">
    <property type="entry name" value="4Fe-4S ferredoxins"/>
    <property type="match status" value="1"/>
</dbReference>
<evidence type="ECO:0000259" key="1">
    <source>
        <dbReference type="PROSITE" id="PS51379"/>
    </source>
</evidence>
<name>A0A1T5HWS3_9GAMM</name>
<feature type="domain" description="4Fe-4S ferredoxin-type" evidence="1">
    <location>
        <begin position="25"/>
        <end position="57"/>
    </location>
</feature>
<protein>
    <submittedName>
        <fullName evidence="2">4Fe-4S dicluster domain-containing protein</fullName>
    </submittedName>
    <submittedName>
        <fullName evidence="3">NADH-plastoquinone oxidoreductase subunit</fullName>
    </submittedName>
</protein>
<dbReference type="InterPro" id="IPR017896">
    <property type="entry name" value="4Fe4S_Fe-S-bd"/>
</dbReference>
<dbReference type="PROSITE" id="PS51379">
    <property type="entry name" value="4FE4S_FER_2"/>
    <property type="match status" value="2"/>
</dbReference>
<dbReference type="OrthoDB" id="9808559at2"/>
<evidence type="ECO:0000313" key="3">
    <source>
        <dbReference type="EMBL" id="SKC31268.1"/>
    </source>
</evidence>
<evidence type="ECO:0000313" key="2">
    <source>
        <dbReference type="EMBL" id="MEC6899536.1"/>
    </source>
</evidence>
<proteinExistence type="predicted"/>
<evidence type="ECO:0000313" key="4">
    <source>
        <dbReference type="Proteomes" id="UP000189966"/>
    </source>
</evidence>
<dbReference type="EMBL" id="JAYXUD010000010">
    <property type="protein sequence ID" value="MEC6899536.1"/>
    <property type="molecule type" value="Genomic_DNA"/>
</dbReference>
<sequence>MRESKQYSRRQLFTHFARQPIESPPRLLISNTCDNLYGYCESCVDVCPEQAILWLADKKPTIDVAKCRHCKRCIDACFINAITINE</sequence>
<keyword evidence="5" id="KW-1185">Reference proteome</keyword>
<dbReference type="AlphaFoldDB" id="A0A1T5HWS3"/>
<dbReference type="Pfam" id="PF12838">
    <property type="entry name" value="Fer4_7"/>
    <property type="match status" value="1"/>
</dbReference>